<accession>A0A1I2JII0</accession>
<protein>
    <submittedName>
        <fullName evidence="2">AhpC/TSA family protein</fullName>
    </submittedName>
</protein>
<name>A0A1I2JII0_9BACT</name>
<dbReference type="GO" id="GO:0016209">
    <property type="term" value="F:antioxidant activity"/>
    <property type="evidence" value="ECO:0007669"/>
    <property type="project" value="InterPro"/>
</dbReference>
<evidence type="ECO:0000313" key="3">
    <source>
        <dbReference type="Proteomes" id="UP000199513"/>
    </source>
</evidence>
<dbReference type="STRING" id="1003.SAMN04488541_104915"/>
<dbReference type="SUPFAM" id="SSF52833">
    <property type="entry name" value="Thioredoxin-like"/>
    <property type="match status" value="1"/>
</dbReference>
<dbReference type="Proteomes" id="UP000199513">
    <property type="component" value="Unassembled WGS sequence"/>
</dbReference>
<dbReference type="PANTHER" id="PTHR43640">
    <property type="entry name" value="OS07G0260300 PROTEIN"/>
    <property type="match status" value="1"/>
</dbReference>
<dbReference type="GO" id="GO:0016491">
    <property type="term" value="F:oxidoreductase activity"/>
    <property type="evidence" value="ECO:0007669"/>
    <property type="project" value="InterPro"/>
</dbReference>
<dbReference type="PANTHER" id="PTHR43640:SF1">
    <property type="entry name" value="THIOREDOXIN-DEPENDENT PEROXIREDOXIN"/>
    <property type="match status" value="1"/>
</dbReference>
<reference evidence="2 3" key="1">
    <citation type="submission" date="2016-10" db="EMBL/GenBank/DDBJ databases">
        <authorList>
            <person name="de Groot N.N."/>
        </authorList>
    </citation>
    <scope>NUCLEOTIDE SEQUENCE [LARGE SCALE GENOMIC DNA]</scope>
    <source>
        <strain>GEY</strain>
        <strain evidence="3">DSM 9560</strain>
    </source>
</reference>
<feature type="domain" description="Thioredoxin" evidence="1">
    <location>
        <begin position="26"/>
        <end position="179"/>
    </location>
</feature>
<organism evidence="2 3">
    <name type="scientific">Thermoflexibacter ruber</name>
    <dbReference type="NCBI Taxonomy" id="1003"/>
    <lineage>
        <taxon>Bacteria</taxon>
        <taxon>Pseudomonadati</taxon>
        <taxon>Bacteroidota</taxon>
        <taxon>Cytophagia</taxon>
        <taxon>Cytophagales</taxon>
        <taxon>Thermoflexibacteraceae</taxon>
        <taxon>Thermoflexibacter</taxon>
    </lineage>
</organism>
<keyword evidence="3" id="KW-1185">Reference proteome</keyword>
<dbReference type="PROSITE" id="PS51352">
    <property type="entry name" value="THIOREDOXIN_2"/>
    <property type="match status" value="1"/>
</dbReference>
<dbReference type="InterPro" id="IPR036249">
    <property type="entry name" value="Thioredoxin-like_sf"/>
</dbReference>
<dbReference type="Pfam" id="PF00578">
    <property type="entry name" value="AhpC-TSA"/>
    <property type="match status" value="1"/>
</dbReference>
<dbReference type="AlphaFoldDB" id="A0A1I2JII0"/>
<dbReference type="CDD" id="cd02969">
    <property type="entry name" value="PRX_like1"/>
    <property type="match status" value="1"/>
</dbReference>
<evidence type="ECO:0000313" key="2">
    <source>
        <dbReference type="EMBL" id="SFF52967.1"/>
    </source>
</evidence>
<dbReference type="InterPro" id="IPR013766">
    <property type="entry name" value="Thioredoxin_domain"/>
</dbReference>
<dbReference type="InterPro" id="IPR047262">
    <property type="entry name" value="PRX-like1"/>
</dbReference>
<dbReference type="InterPro" id="IPR000866">
    <property type="entry name" value="AhpC/TSA"/>
</dbReference>
<evidence type="ECO:0000259" key="1">
    <source>
        <dbReference type="PROSITE" id="PS51352"/>
    </source>
</evidence>
<gene>
    <name evidence="2" type="ORF">SAMN04488541_104915</name>
</gene>
<proteinExistence type="predicted"/>
<dbReference type="Gene3D" id="3.40.30.10">
    <property type="entry name" value="Glutaredoxin"/>
    <property type="match status" value="1"/>
</dbReference>
<dbReference type="OrthoDB" id="9809746at2"/>
<sequence length="203" mass="22912">MKLFLIVFFFLCNLLPSKEVTKATGYEVGDFATDFKLKNVDGKMVSLADYKDAKGFILVFTCNECPYALLYEDRIIELHNKFANKGYPVIAINANDAVKSPDDSYEKIQKRAKSKKFPFPYLFDETQEVTKTYGATNTPHNFVLQKEDGKYKVSYIGAIDDNSRDAAKAKKKYIEDAVNALIEGKPVPTTKTKAIGCTIKWKS</sequence>
<dbReference type="EMBL" id="FONY01000049">
    <property type="protein sequence ID" value="SFF52967.1"/>
    <property type="molecule type" value="Genomic_DNA"/>
</dbReference>
<dbReference type="RefSeq" id="WP_091549156.1">
    <property type="nucleotide sequence ID" value="NZ_FONY01000049.1"/>
</dbReference>